<feature type="transmembrane region" description="Helical" evidence="1">
    <location>
        <begin position="143"/>
        <end position="162"/>
    </location>
</feature>
<comment type="caution">
    <text evidence="2">The sequence shown here is derived from an EMBL/GenBank/DDBJ whole genome shotgun (WGS) entry which is preliminary data.</text>
</comment>
<name>A0A8J2P0V3_9HEXA</name>
<accession>A0A8J2P0V3</accession>
<organism evidence="2 3">
    <name type="scientific">Allacma fusca</name>
    <dbReference type="NCBI Taxonomy" id="39272"/>
    <lineage>
        <taxon>Eukaryota</taxon>
        <taxon>Metazoa</taxon>
        <taxon>Ecdysozoa</taxon>
        <taxon>Arthropoda</taxon>
        <taxon>Hexapoda</taxon>
        <taxon>Collembola</taxon>
        <taxon>Symphypleona</taxon>
        <taxon>Sminthuridae</taxon>
        <taxon>Allacma</taxon>
    </lineage>
</organism>
<dbReference type="OrthoDB" id="8195814at2759"/>
<keyword evidence="1" id="KW-0472">Membrane</keyword>
<sequence length="175" mass="19944">MLKKMNAKFLKEVSAVECVVAAFENDQVACVGWGDLLYSAIAKNLTLAMGIDPLFISQNSLINNWLAFGLRKDSQYTEALNYIATSYAEAGLVEKWKEDINFKYKQTGKTWISTQTQSKVFEKLTQMTLGRLNEPKPFRIENVQVSFIIFVVGVSLSSFYFFKENLNVIFKNMGY</sequence>
<protein>
    <submittedName>
        <fullName evidence="2">Uncharacterized protein</fullName>
    </submittedName>
</protein>
<evidence type="ECO:0000313" key="2">
    <source>
        <dbReference type="EMBL" id="CAG7726604.1"/>
    </source>
</evidence>
<reference evidence="2" key="1">
    <citation type="submission" date="2021-06" db="EMBL/GenBank/DDBJ databases">
        <authorList>
            <person name="Hodson N. C."/>
            <person name="Mongue J. A."/>
            <person name="Jaron S. K."/>
        </authorList>
    </citation>
    <scope>NUCLEOTIDE SEQUENCE</scope>
</reference>
<dbReference type="Proteomes" id="UP000708208">
    <property type="component" value="Unassembled WGS sequence"/>
</dbReference>
<keyword evidence="1" id="KW-0812">Transmembrane</keyword>
<dbReference type="EMBL" id="CAJVCH010137660">
    <property type="protein sequence ID" value="CAG7726604.1"/>
    <property type="molecule type" value="Genomic_DNA"/>
</dbReference>
<proteinExistence type="predicted"/>
<evidence type="ECO:0000256" key="1">
    <source>
        <dbReference type="SAM" id="Phobius"/>
    </source>
</evidence>
<dbReference type="AlphaFoldDB" id="A0A8J2P0V3"/>
<keyword evidence="3" id="KW-1185">Reference proteome</keyword>
<evidence type="ECO:0000313" key="3">
    <source>
        <dbReference type="Proteomes" id="UP000708208"/>
    </source>
</evidence>
<keyword evidence="1" id="KW-1133">Transmembrane helix</keyword>
<gene>
    <name evidence="2" type="ORF">AFUS01_LOCUS15511</name>
</gene>